<comment type="caution">
    <text evidence="2">The sequence shown here is derived from an EMBL/GenBank/DDBJ whole genome shotgun (WGS) entry which is preliminary data.</text>
</comment>
<sequence length="135" mass="14566">MTCGSPLNTKLATAARSRDICTTPTRFARPAGSTCPHEAHRRSGEATQHSAPHASPVGSPAPPHNNNSCFRRNRVAWLKMTPKVLCVSSARCAASGVFLLRVHVAARTSTHVAAADLNDAKRRHLHGCDTRHRSE</sequence>
<name>A0A3R7KIL2_9TRYP</name>
<dbReference type="EMBL" id="MKKU01000540">
    <property type="protein sequence ID" value="RNF08311.1"/>
    <property type="molecule type" value="Genomic_DNA"/>
</dbReference>
<evidence type="ECO:0000313" key="3">
    <source>
        <dbReference type="Proteomes" id="UP000284403"/>
    </source>
</evidence>
<reference evidence="2 3" key="1">
    <citation type="journal article" date="2018" name="BMC Genomics">
        <title>Genomic comparison of Trypanosoma conorhini and Trypanosoma rangeli to Trypanosoma cruzi strains of high and low virulence.</title>
        <authorList>
            <person name="Bradwell K.R."/>
            <person name="Koparde V.N."/>
            <person name="Matveyev A.V."/>
            <person name="Serrano M.G."/>
            <person name="Alves J.M."/>
            <person name="Parikh H."/>
            <person name="Huang B."/>
            <person name="Lee V."/>
            <person name="Espinosa-Alvarez O."/>
            <person name="Ortiz P.A."/>
            <person name="Costa-Martins A.G."/>
            <person name="Teixeira M.M."/>
            <person name="Buck G.A."/>
        </authorList>
    </citation>
    <scope>NUCLEOTIDE SEQUENCE [LARGE SCALE GENOMIC DNA]</scope>
    <source>
        <strain evidence="2 3">025E</strain>
    </source>
</reference>
<evidence type="ECO:0000313" key="2">
    <source>
        <dbReference type="EMBL" id="RNF08311.1"/>
    </source>
</evidence>
<dbReference type="GeneID" id="40320805"/>
<gene>
    <name evidence="2" type="ORF">Tco025E_07194</name>
</gene>
<organism evidence="2 3">
    <name type="scientific">Trypanosoma conorhini</name>
    <dbReference type="NCBI Taxonomy" id="83891"/>
    <lineage>
        <taxon>Eukaryota</taxon>
        <taxon>Discoba</taxon>
        <taxon>Euglenozoa</taxon>
        <taxon>Kinetoplastea</taxon>
        <taxon>Metakinetoplastina</taxon>
        <taxon>Trypanosomatida</taxon>
        <taxon>Trypanosomatidae</taxon>
        <taxon>Trypanosoma</taxon>
    </lineage>
</organism>
<dbReference type="Proteomes" id="UP000284403">
    <property type="component" value="Unassembled WGS sequence"/>
</dbReference>
<proteinExistence type="predicted"/>
<dbReference type="AlphaFoldDB" id="A0A3R7KIL2"/>
<keyword evidence="3" id="KW-1185">Reference proteome</keyword>
<protein>
    <submittedName>
        <fullName evidence="2">Uncharacterized protein</fullName>
    </submittedName>
</protein>
<dbReference type="RefSeq" id="XP_029225826.1">
    <property type="nucleotide sequence ID" value="XM_029374061.1"/>
</dbReference>
<evidence type="ECO:0000256" key="1">
    <source>
        <dbReference type="SAM" id="MobiDB-lite"/>
    </source>
</evidence>
<accession>A0A3R7KIL2</accession>
<feature type="region of interest" description="Disordered" evidence="1">
    <location>
        <begin position="25"/>
        <end position="68"/>
    </location>
</feature>